<accession>A0A1R3KI43</accession>
<organism evidence="1 2">
    <name type="scientific">Corchorus olitorius</name>
    <dbReference type="NCBI Taxonomy" id="93759"/>
    <lineage>
        <taxon>Eukaryota</taxon>
        <taxon>Viridiplantae</taxon>
        <taxon>Streptophyta</taxon>
        <taxon>Embryophyta</taxon>
        <taxon>Tracheophyta</taxon>
        <taxon>Spermatophyta</taxon>
        <taxon>Magnoliopsida</taxon>
        <taxon>eudicotyledons</taxon>
        <taxon>Gunneridae</taxon>
        <taxon>Pentapetalae</taxon>
        <taxon>rosids</taxon>
        <taxon>malvids</taxon>
        <taxon>Malvales</taxon>
        <taxon>Malvaceae</taxon>
        <taxon>Grewioideae</taxon>
        <taxon>Apeibeae</taxon>
        <taxon>Corchorus</taxon>
    </lineage>
</organism>
<dbReference type="AlphaFoldDB" id="A0A1R3KI43"/>
<gene>
    <name evidence="1" type="ORF">COLO4_07945</name>
</gene>
<comment type="caution">
    <text evidence="1">The sequence shown here is derived from an EMBL/GenBank/DDBJ whole genome shotgun (WGS) entry which is preliminary data.</text>
</comment>
<sequence>MHAHQLVVGETDLVAKADHELALSAESEHSFVAEERLGEESVDESFAEAVAPFDEPEIFHAEARFVVASWVVVVAHSAMKAAVAAIGDAPQMICIDTNKLTATINDIAAKVDGHVAPAFPVHDSIVCHI</sequence>
<reference evidence="2" key="1">
    <citation type="submission" date="2013-09" db="EMBL/GenBank/DDBJ databases">
        <title>Corchorus olitorius genome sequencing.</title>
        <authorList>
            <person name="Alam M."/>
            <person name="Haque M.S."/>
            <person name="Islam M.S."/>
            <person name="Emdad E.M."/>
            <person name="Islam M.M."/>
            <person name="Ahmed B."/>
            <person name="Halim A."/>
            <person name="Hossen Q.M.M."/>
            <person name="Hossain M.Z."/>
            <person name="Ahmed R."/>
            <person name="Khan M.M."/>
            <person name="Islam R."/>
            <person name="Rashid M.M."/>
            <person name="Khan S.A."/>
            <person name="Rahman M.S."/>
            <person name="Alam M."/>
            <person name="Yahiya A.S."/>
            <person name="Khan M.S."/>
            <person name="Azam M.S."/>
            <person name="Haque T."/>
            <person name="Lashkar M.Z.H."/>
            <person name="Akhand A.I."/>
            <person name="Morshed G."/>
            <person name="Roy S."/>
            <person name="Uddin K.S."/>
            <person name="Rabeya T."/>
            <person name="Hossain A.S."/>
            <person name="Chowdhury A."/>
            <person name="Snigdha A.R."/>
            <person name="Mortoza M.S."/>
            <person name="Matin S.A."/>
            <person name="Hoque S.M.E."/>
            <person name="Islam M.K."/>
            <person name="Roy D.K."/>
            <person name="Haider R."/>
            <person name="Moosa M.M."/>
            <person name="Elias S.M."/>
            <person name="Hasan A.M."/>
            <person name="Jahan S."/>
            <person name="Shafiuddin M."/>
            <person name="Mahmood N."/>
            <person name="Shommy N.S."/>
        </authorList>
    </citation>
    <scope>NUCLEOTIDE SEQUENCE [LARGE SCALE GENOMIC DNA]</scope>
    <source>
        <strain evidence="2">cv. O-4</strain>
    </source>
</reference>
<protein>
    <submittedName>
        <fullName evidence="1">Uncharacterized protein</fullName>
    </submittedName>
</protein>
<dbReference type="EMBL" id="AWUE01013511">
    <property type="protein sequence ID" value="OMP06729.1"/>
    <property type="molecule type" value="Genomic_DNA"/>
</dbReference>
<keyword evidence="2" id="KW-1185">Reference proteome</keyword>
<name>A0A1R3KI43_9ROSI</name>
<dbReference type="Proteomes" id="UP000187203">
    <property type="component" value="Unassembled WGS sequence"/>
</dbReference>
<evidence type="ECO:0000313" key="1">
    <source>
        <dbReference type="EMBL" id="OMP06729.1"/>
    </source>
</evidence>
<proteinExistence type="predicted"/>
<evidence type="ECO:0000313" key="2">
    <source>
        <dbReference type="Proteomes" id="UP000187203"/>
    </source>
</evidence>